<feature type="transmembrane region" description="Helical" evidence="7">
    <location>
        <begin position="254"/>
        <end position="275"/>
    </location>
</feature>
<evidence type="ECO:0000256" key="3">
    <source>
        <dbReference type="ARBA" id="ARBA00022475"/>
    </source>
</evidence>
<keyword evidence="2 7" id="KW-0813">Transport</keyword>
<dbReference type="InterPro" id="IPR035906">
    <property type="entry name" value="MetI-like_sf"/>
</dbReference>
<dbReference type="AlphaFoldDB" id="A0AAW8ESG6"/>
<sequence length="328" mass="34264">MGPARPHPTLSKDSHMLSFIARRVASGIVLVIAISVIAFALLYAGGGDIARRMLGEDASPETVAQKATELGLDQPLTQQFLTWASGLIRGDLGTSWFTSQPVSDAILSRLSVTLSLVFGAIVVVAFASVILGTLAATRRGWIDTAVQVLSLLATAIPAFLVALGLVLVFAVNLGWFKPTGYVQFTDSPAGWLSSITLPITALALGGIAGVTQQIRGSMIDSLRGDYVRTLRSRGLNAPSVLFQHVLRNAAGPGLAVLGVQFVGLIGGAVIIEQIFAIPGMGQVAVTATSQGDIPLVMGLVVVTAILVVILNLLVDLAQGWLNPKVRLS</sequence>
<keyword evidence="4 7" id="KW-0812">Transmembrane</keyword>
<dbReference type="PANTHER" id="PTHR43163">
    <property type="entry name" value="DIPEPTIDE TRANSPORT SYSTEM PERMEASE PROTEIN DPPB-RELATED"/>
    <property type="match status" value="1"/>
</dbReference>
<proteinExistence type="inferred from homology"/>
<evidence type="ECO:0000313" key="10">
    <source>
        <dbReference type="Proteomes" id="UP001244427"/>
    </source>
</evidence>
<accession>A0AAW8ESG6</accession>
<dbReference type="EMBL" id="JAUSXV010000001">
    <property type="protein sequence ID" value="MDQ0646237.1"/>
    <property type="molecule type" value="Genomic_DNA"/>
</dbReference>
<dbReference type="Gene3D" id="1.10.3720.10">
    <property type="entry name" value="MetI-like"/>
    <property type="match status" value="1"/>
</dbReference>
<comment type="subcellular location">
    <subcellularLocation>
        <location evidence="1 7">Cell membrane</location>
        <topology evidence="1 7">Multi-pass membrane protein</topology>
    </subcellularLocation>
</comment>
<reference evidence="9 10" key="1">
    <citation type="submission" date="2023-07" db="EMBL/GenBank/DDBJ databases">
        <title>Comparative genomics of wheat-associated soil bacteria to identify genetic determinants of phenazine resistance.</title>
        <authorList>
            <person name="Mouncey N."/>
        </authorList>
    </citation>
    <scope>NUCLEOTIDE SEQUENCE [LARGE SCALE GENOMIC DNA]</scope>
    <source>
        <strain evidence="9 10">W4I9-1</strain>
    </source>
</reference>
<keyword evidence="3" id="KW-1003">Cell membrane</keyword>
<evidence type="ECO:0000259" key="8">
    <source>
        <dbReference type="PROSITE" id="PS50928"/>
    </source>
</evidence>
<evidence type="ECO:0000256" key="2">
    <source>
        <dbReference type="ARBA" id="ARBA00022448"/>
    </source>
</evidence>
<feature type="transmembrane region" description="Helical" evidence="7">
    <location>
        <begin position="295"/>
        <end position="314"/>
    </location>
</feature>
<dbReference type="InterPro" id="IPR000515">
    <property type="entry name" value="MetI-like"/>
</dbReference>
<keyword evidence="6 7" id="KW-0472">Membrane</keyword>
<dbReference type="Proteomes" id="UP001244427">
    <property type="component" value="Unassembled WGS sequence"/>
</dbReference>
<dbReference type="InterPro" id="IPR045621">
    <property type="entry name" value="BPD_transp_1_N"/>
</dbReference>
<evidence type="ECO:0000256" key="7">
    <source>
        <dbReference type="RuleBase" id="RU363032"/>
    </source>
</evidence>
<evidence type="ECO:0000256" key="6">
    <source>
        <dbReference type="ARBA" id="ARBA00023136"/>
    </source>
</evidence>
<feature type="transmembrane region" description="Helical" evidence="7">
    <location>
        <begin position="112"/>
        <end position="136"/>
    </location>
</feature>
<feature type="transmembrane region" description="Helical" evidence="7">
    <location>
        <begin position="148"/>
        <end position="171"/>
    </location>
</feature>
<comment type="caution">
    <text evidence="9">The sequence shown here is derived from an EMBL/GenBank/DDBJ whole genome shotgun (WGS) entry which is preliminary data.</text>
</comment>
<dbReference type="PROSITE" id="PS50928">
    <property type="entry name" value="ABC_TM1"/>
    <property type="match status" value="1"/>
</dbReference>
<name>A0AAW8ESG6_9MICO</name>
<dbReference type="PANTHER" id="PTHR43163:SF3">
    <property type="entry name" value="PEPTIDE ABC TRANSPORTER PERMEASE PROTEIN"/>
    <property type="match status" value="1"/>
</dbReference>
<organism evidence="9 10">
    <name type="scientific">Microbacterium natoriense</name>
    <dbReference type="NCBI Taxonomy" id="284570"/>
    <lineage>
        <taxon>Bacteria</taxon>
        <taxon>Bacillati</taxon>
        <taxon>Actinomycetota</taxon>
        <taxon>Actinomycetes</taxon>
        <taxon>Micrococcales</taxon>
        <taxon>Microbacteriaceae</taxon>
        <taxon>Microbacterium</taxon>
    </lineage>
</organism>
<comment type="similarity">
    <text evidence="7">Belongs to the binding-protein-dependent transport system permease family.</text>
</comment>
<feature type="transmembrane region" description="Helical" evidence="7">
    <location>
        <begin position="191"/>
        <end position="210"/>
    </location>
</feature>
<feature type="transmembrane region" description="Helical" evidence="7">
    <location>
        <begin position="20"/>
        <end position="44"/>
    </location>
</feature>
<evidence type="ECO:0000313" key="9">
    <source>
        <dbReference type="EMBL" id="MDQ0646237.1"/>
    </source>
</evidence>
<evidence type="ECO:0000256" key="5">
    <source>
        <dbReference type="ARBA" id="ARBA00022989"/>
    </source>
</evidence>
<keyword evidence="5 7" id="KW-1133">Transmembrane helix</keyword>
<dbReference type="GO" id="GO:0055085">
    <property type="term" value="P:transmembrane transport"/>
    <property type="evidence" value="ECO:0007669"/>
    <property type="project" value="InterPro"/>
</dbReference>
<dbReference type="SUPFAM" id="SSF161098">
    <property type="entry name" value="MetI-like"/>
    <property type="match status" value="1"/>
</dbReference>
<evidence type="ECO:0000256" key="4">
    <source>
        <dbReference type="ARBA" id="ARBA00022692"/>
    </source>
</evidence>
<dbReference type="CDD" id="cd06261">
    <property type="entry name" value="TM_PBP2"/>
    <property type="match status" value="1"/>
</dbReference>
<dbReference type="Pfam" id="PF00528">
    <property type="entry name" value="BPD_transp_1"/>
    <property type="match status" value="1"/>
</dbReference>
<evidence type="ECO:0000256" key="1">
    <source>
        <dbReference type="ARBA" id="ARBA00004651"/>
    </source>
</evidence>
<feature type="domain" description="ABC transmembrane type-1" evidence="8">
    <location>
        <begin position="110"/>
        <end position="318"/>
    </location>
</feature>
<gene>
    <name evidence="9" type="ORF">QFZ53_000433</name>
</gene>
<dbReference type="Pfam" id="PF19300">
    <property type="entry name" value="BPD_transp_1_N"/>
    <property type="match status" value="1"/>
</dbReference>
<dbReference type="GO" id="GO:0005886">
    <property type="term" value="C:plasma membrane"/>
    <property type="evidence" value="ECO:0007669"/>
    <property type="project" value="UniProtKB-SubCell"/>
</dbReference>
<keyword evidence="10" id="KW-1185">Reference proteome</keyword>
<protein>
    <submittedName>
        <fullName evidence="9">Peptide/nickel transport system permease protein</fullName>
    </submittedName>
</protein>